<proteinExistence type="predicted"/>
<feature type="non-terminal residue" evidence="1">
    <location>
        <position position="1"/>
    </location>
</feature>
<keyword evidence="2" id="KW-1185">Reference proteome</keyword>
<protein>
    <recommendedName>
        <fullName evidence="3">DUF4817 domain-containing protein</fullName>
    </recommendedName>
</protein>
<feature type="non-terminal residue" evidence="1">
    <location>
        <position position="50"/>
    </location>
</feature>
<reference evidence="2" key="1">
    <citation type="submission" date="2020-01" db="EMBL/GenBank/DDBJ databases">
        <title>Draft genome sequence of the Termite Coptotermes fromosanus.</title>
        <authorList>
            <person name="Itakura S."/>
            <person name="Yosikawa Y."/>
            <person name="Umezawa K."/>
        </authorList>
    </citation>
    <scope>NUCLEOTIDE SEQUENCE [LARGE SCALE GENOMIC DNA]</scope>
</reference>
<comment type="caution">
    <text evidence="1">The sequence shown here is derived from an EMBL/GenBank/DDBJ whole genome shotgun (WGS) entry which is preliminary data.</text>
</comment>
<evidence type="ECO:0008006" key="3">
    <source>
        <dbReference type="Google" id="ProtNLM"/>
    </source>
</evidence>
<dbReference type="EMBL" id="BLKM01000258">
    <property type="protein sequence ID" value="GFG30865.1"/>
    <property type="molecule type" value="Genomic_DNA"/>
</dbReference>
<dbReference type="InParanoid" id="A0A6L2PJW4"/>
<accession>A0A6L2PJW4</accession>
<organism evidence="1 2">
    <name type="scientific">Coptotermes formosanus</name>
    <name type="common">Formosan subterranean termite</name>
    <dbReference type="NCBI Taxonomy" id="36987"/>
    <lineage>
        <taxon>Eukaryota</taxon>
        <taxon>Metazoa</taxon>
        <taxon>Ecdysozoa</taxon>
        <taxon>Arthropoda</taxon>
        <taxon>Hexapoda</taxon>
        <taxon>Insecta</taxon>
        <taxon>Pterygota</taxon>
        <taxon>Neoptera</taxon>
        <taxon>Polyneoptera</taxon>
        <taxon>Dictyoptera</taxon>
        <taxon>Blattodea</taxon>
        <taxon>Blattoidea</taxon>
        <taxon>Termitoidae</taxon>
        <taxon>Rhinotermitidae</taxon>
        <taxon>Coptotermes</taxon>
    </lineage>
</organism>
<dbReference type="AlphaFoldDB" id="A0A6L2PJW4"/>
<evidence type="ECO:0000313" key="2">
    <source>
        <dbReference type="Proteomes" id="UP000502823"/>
    </source>
</evidence>
<name>A0A6L2PJW4_COPFO</name>
<evidence type="ECO:0000313" key="1">
    <source>
        <dbReference type="EMBL" id="GFG30865.1"/>
    </source>
</evidence>
<sequence>HFTIGRHGKVPDCSTIKKWVQRFRITTSATNKKPKGRVRILRTPRNIEGV</sequence>
<gene>
    <name evidence="1" type="ORF">Cfor_10276</name>
</gene>
<dbReference type="OrthoDB" id="6782743at2759"/>
<dbReference type="Proteomes" id="UP000502823">
    <property type="component" value="Unassembled WGS sequence"/>
</dbReference>